<sequence length="183" mass="18540">MRALLTATALFMTAGCAMAQTPPAATAPAPEPVGMATLRLADGTEAGTVKAFHGPQGILFRVEGQGWPQGWHGVHLHAVGQCEGPGFTSAGAHVNHPTEARPHGLLNQQGGPDLGDLQNVYAGADGTAMAEVYLPVSGHAGHNLMDADGVAFLVHANPDDHISQPIGGAGARIACGVFSATAD</sequence>
<dbReference type="Gene3D" id="2.60.40.200">
    <property type="entry name" value="Superoxide dismutase, copper/zinc binding domain"/>
    <property type="match status" value="1"/>
</dbReference>
<feature type="domain" description="Superoxide dismutase copper/zinc binding" evidence="3">
    <location>
        <begin position="48"/>
        <end position="177"/>
    </location>
</feature>
<dbReference type="InterPro" id="IPR036423">
    <property type="entry name" value="SOD-like_Cu/Zn_dom_sf"/>
</dbReference>
<proteinExistence type="inferred from homology"/>
<feature type="signal peptide" evidence="2">
    <location>
        <begin position="1"/>
        <end position="19"/>
    </location>
</feature>
<reference evidence="4 5" key="1">
    <citation type="submission" date="2021-01" db="EMBL/GenBank/DDBJ databases">
        <title>Brevundimonas vitis sp. nov., an bacterium isolated from grape (Vitis vinifera).</title>
        <authorList>
            <person name="Jiang L."/>
            <person name="Lee J."/>
        </authorList>
    </citation>
    <scope>NUCLEOTIDE SEQUENCE [LARGE SCALE GENOMIC DNA]</scope>
    <source>
        <strain evidence="4 5">GRTSA-9</strain>
    </source>
</reference>
<gene>
    <name evidence="4" type="ORF">JIP62_04815</name>
</gene>
<evidence type="ECO:0000256" key="1">
    <source>
        <dbReference type="ARBA" id="ARBA00010457"/>
    </source>
</evidence>
<dbReference type="RefSeq" id="WP_201103777.1">
    <property type="nucleotide sequence ID" value="NZ_CP067977.1"/>
</dbReference>
<keyword evidence="2" id="KW-0732">Signal</keyword>
<dbReference type="InterPro" id="IPR024134">
    <property type="entry name" value="SOD_Cu/Zn_/chaperone"/>
</dbReference>
<evidence type="ECO:0000313" key="4">
    <source>
        <dbReference type="EMBL" id="QQQ19426.1"/>
    </source>
</evidence>
<dbReference type="PANTHER" id="PTHR10003">
    <property type="entry name" value="SUPEROXIDE DISMUTASE CU-ZN -RELATED"/>
    <property type="match status" value="1"/>
</dbReference>
<dbReference type="EMBL" id="CP067977">
    <property type="protein sequence ID" value="QQQ19426.1"/>
    <property type="molecule type" value="Genomic_DNA"/>
</dbReference>
<evidence type="ECO:0000256" key="2">
    <source>
        <dbReference type="SAM" id="SignalP"/>
    </source>
</evidence>
<evidence type="ECO:0000259" key="3">
    <source>
        <dbReference type="Pfam" id="PF00080"/>
    </source>
</evidence>
<name>A0ABX7BSX1_9CAUL</name>
<dbReference type="Proteomes" id="UP000595448">
    <property type="component" value="Chromosome"/>
</dbReference>
<organism evidence="4 5">
    <name type="scientific">Brevundimonas vitisensis</name>
    <dbReference type="NCBI Taxonomy" id="2800818"/>
    <lineage>
        <taxon>Bacteria</taxon>
        <taxon>Pseudomonadati</taxon>
        <taxon>Pseudomonadota</taxon>
        <taxon>Alphaproteobacteria</taxon>
        <taxon>Caulobacterales</taxon>
        <taxon>Caulobacteraceae</taxon>
        <taxon>Brevundimonas</taxon>
    </lineage>
</organism>
<keyword evidence="5" id="KW-1185">Reference proteome</keyword>
<comment type="similarity">
    <text evidence="1">Belongs to the Cu-Zn superoxide dismutase family.</text>
</comment>
<protein>
    <submittedName>
        <fullName evidence="4">Superoxide dismutase family protein</fullName>
    </submittedName>
</protein>
<accession>A0ABX7BSX1</accession>
<evidence type="ECO:0000313" key="5">
    <source>
        <dbReference type="Proteomes" id="UP000595448"/>
    </source>
</evidence>
<dbReference type="Pfam" id="PF00080">
    <property type="entry name" value="Sod_Cu"/>
    <property type="match status" value="1"/>
</dbReference>
<dbReference type="InterPro" id="IPR001424">
    <property type="entry name" value="SOD_Cu_Zn_dom"/>
</dbReference>
<dbReference type="PROSITE" id="PS51257">
    <property type="entry name" value="PROKAR_LIPOPROTEIN"/>
    <property type="match status" value="1"/>
</dbReference>
<feature type="chain" id="PRO_5046995227" evidence="2">
    <location>
        <begin position="20"/>
        <end position="183"/>
    </location>
</feature>
<dbReference type="SUPFAM" id="SSF49329">
    <property type="entry name" value="Cu,Zn superoxide dismutase-like"/>
    <property type="match status" value="1"/>
</dbReference>